<evidence type="ECO:0000313" key="4">
    <source>
        <dbReference type="Proteomes" id="UP001140293"/>
    </source>
</evidence>
<accession>A0A9X2YN51</accession>
<feature type="domain" description="DUF4189" evidence="2">
    <location>
        <begin position="31"/>
        <end position="119"/>
    </location>
</feature>
<keyword evidence="1" id="KW-0732">Signal</keyword>
<comment type="caution">
    <text evidence="3">The sequence shown here is derived from an EMBL/GenBank/DDBJ whole genome shotgun (WGS) entry which is preliminary data.</text>
</comment>
<reference evidence="3" key="2">
    <citation type="journal article" date="2022" name="BMC Genomics">
        <title>Comparative genome analysis of mycobacteria focusing on tRNA and non-coding RNA.</title>
        <authorList>
            <person name="Behra P.R.K."/>
            <person name="Pettersson B.M.F."/>
            <person name="Ramesh M."/>
            <person name="Das S."/>
            <person name="Dasgupta S."/>
            <person name="Kirsebom L.A."/>
        </authorList>
    </citation>
    <scope>NUCLEOTIDE SEQUENCE</scope>
    <source>
        <strain evidence="3">DSM 44615</strain>
    </source>
</reference>
<sequence length="123" mass="12334">MKKTTTLLVAAVAAASFSTVTAAPADAALYYGAIAYSGNGSSGTAYNYSSRSEAEMLAELVCGYTDCDTLTSFTGCGAVARNSTQAYGGSGPTLAAAQRKALASLRSSSGPGYIDAWACNKGS</sequence>
<dbReference type="InterPro" id="IPR025240">
    <property type="entry name" value="DUF4189"/>
</dbReference>
<evidence type="ECO:0000313" key="3">
    <source>
        <dbReference type="EMBL" id="MCV7169617.1"/>
    </source>
</evidence>
<dbReference type="Proteomes" id="UP001140293">
    <property type="component" value="Unassembled WGS sequence"/>
</dbReference>
<evidence type="ECO:0000259" key="2">
    <source>
        <dbReference type="Pfam" id="PF13827"/>
    </source>
</evidence>
<dbReference type="AlphaFoldDB" id="A0A9X2YN51"/>
<keyword evidence="4" id="KW-1185">Reference proteome</keyword>
<dbReference type="RefSeq" id="WP_264011807.1">
    <property type="nucleotide sequence ID" value="NZ_JACKSJ010000051.1"/>
</dbReference>
<proteinExistence type="predicted"/>
<name>A0A9X2YN51_9MYCO</name>
<feature type="chain" id="PRO_5040915340" evidence="1">
    <location>
        <begin position="23"/>
        <end position="123"/>
    </location>
</feature>
<reference evidence="3" key="1">
    <citation type="submission" date="2020-07" db="EMBL/GenBank/DDBJ databases">
        <authorList>
            <person name="Pettersson B.M.F."/>
            <person name="Behra P.R.K."/>
            <person name="Ramesh M."/>
            <person name="Das S."/>
            <person name="Dasgupta S."/>
            <person name="Kirsebom L.A."/>
        </authorList>
    </citation>
    <scope>NUCLEOTIDE SEQUENCE</scope>
    <source>
        <strain evidence="3">DSM 44615</strain>
    </source>
</reference>
<protein>
    <submittedName>
        <fullName evidence="3">DUF4189 domain-containing protein</fullName>
    </submittedName>
</protein>
<organism evidence="3 4">
    <name type="scientific">[Mycobacterium] manitobense</name>
    <dbReference type="NCBI Taxonomy" id="190147"/>
    <lineage>
        <taxon>Bacteria</taxon>
        <taxon>Bacillati</taxon>
        <taxon>Actinomycetota</taxon>
        <taxon>Actinomycetes</taxon>
        <taxon>Mycobacteriales</taxon>
        <taxon>Mycobacteriaceae</taxon>
        <taxon>Mycolicibacterium</taxon>
    </lineage>
</organism>
<dbReference type="Pfam" id="PF13827">
    <property type="entry name" value="DUF4189"/>
    <property type="match status" value="1"/>
</dbReference>
<feature type="signal peptide" evidence="1">
    <location>
        <begin position="1"/>
        <end position="22"/>
    </location>
</feature>
<evidence type="ECO:0000256" key="1">
    <source>
        <dbReference type="SAM" id="SignalP"/>
    </source>
</evidence>
<gene>
    <name evidence="3" type="ORF">H7I41_06740</name>
</gene>
<dbReference type="EMBL" id="JACKSJ010000051">
    <property type="protein sequence ID" value="MCV7169617.1"/>
    <property type="molecule type" value="Genomic_DNA"/>
</dbReference>